<gene>
    <name evidence="2" type="primary">BAHDc1-1</name>
    <name evidence="2" type="ORF">SELMODRAFT_450608</name>
</gene>
<reference evidence="2 3" key="1">
    <citation type="journal article" date="2011" name="Science">
        <title>The Selaginella genome identifies genetic changes associated with the evolution of vascular plants.</title>
        <authorList>
            <person name="Banks J.A."/>
            <person name="Nishiyama T."/>
            <person name="Hasebe M."/>
            <person name="Bowman J.L."/>
            <person name="Gribskov M."/>
            <person name="dePamphilis C."/>
            <person name="Albert V.A."/>
            <person name="Aono N."/>
            <person name="Aoyama T."/>
            <person name="Ambrose B.A."/>
            <person name="Ashton N.W."/>
            <person name="Axtell M.J."/>
            <person name="Barker E."/>
            <person name="Barker M.S."/>
            <person name="Bennetzen J.L."/>
            <person name="Bonawitz N.D."/>
            <person name="Chapple C."/>
            <person name="Cheng C."/>
            <person name="Correa L.G."/>
            <person name="Dacre M."/>
            <person name="DeBarry J."/>
            <person name="Dreyer I."/>
            <person name="Elias M."/>
            <person name="Engstrom E.M."/>
            <person name="Estelle M."/>
            <person name="Feng L."/>
            <person name="Finet C."/>
            <person name="Floyd S.K."/>
            <person name="Frommer W.B."/>
            <person name="Fujita T."/>
            <person name="Gramzow L."/>
            <person name="Gutensohn M."/>
            <person name="Harholt J."/>
            <person name="Hattori M."/>
            <person name="Heyl A."/>
            <person name="Hirai T."/>
            <person name="Hiwatashi Y."/>
            <person name="Ishikawa M."/>
            <person name="Iwata M."/>
            <person name="Karol K.G."/>
            <person name="Koehler B."/>
            <person name="Kolukisaoglu U."/>
            <person name="Kubo M."/>
            <person name="Kurata T."/>
            <person name="Lalonde S."/>
            <person name="Li K."/>
            <person name="Li Y."/>
            <person name="Litt A."/>
            <person name="Lyons E."/>
            <person name="Manning G."/>
            <person name="Maruyama T."/>
            <person name="Michael T.P."/>
            <person name="Mikami K."/>
            <person name="Miyazaki S."/>
            <person name="Morinaga S."/>
            <person name="Murata T."/>
            <person name="Mueller-Roeber B."/>
            <person name="Nelson D.R."/>
            <person name="Obara M."/>
            <person name="Oguri Y."/>
            <person name="Olmstead R.G."/>
            <person name="Onodera N."/>
            <person name="Petersen B.L."/>
            <person name="Pils B."/>
            <person name="Prigge M."/>
            <person name="Rensing S.A."/>
            <person name="Riano-Pachon D.M."/>
            <person name="Roberts A.W."/>
            <person name="Sato Y."/>
            <person name="Scheller H.V."/>
            <person name="Schulz B."/>
            <person name="Schulz C."/>
            <person name="Shakirov E.V."/>
            <person name="Shibagaki N."/>
            <person name="Shinohara N."/>
            <person name="Shippen D.E."/>
            <person name="Soerensen I."/>
            <person name="Sotooka R."/>
            <person name="Sugimoto N."/>
            <person name="Sugita M."/>
            <person name="Sumikawa N."/>
            <person name="Tanurdzic M."/>
            <person name="Theissen G."/>
            <person name="Ulvskov P."/>
            <person name="Wakazuki S."/>
            <person name="Weng J.K."/>
            <person name="Willats W.W."/>
            <person name="Wipf D."/>
            <person name="Wolf P.G."/>
            <person name="Yang L."/>
            <person name="Zimmer A.D."/>
            <person name="Zhu Q."/>
            <person name="Mitros T."/>
            <person name="Hellsten U."/>
            <person name="Loque D."/>
            <person name="Otillar R."/>
            <person name="Salamov A."/>
            <person name="Schmutz J."/>
            <person name="Shapiro H."/>
            <person name="Lindquist E."/>
            <person name="Lucas S."/>
            <person name="Rokhsar D."/>
            <person name="Grigoriev I.V."/>
        </authorList>
    </citation>
    <scope>NUCLEOTIDE SEQUENCE [LARGE SCALE GENOMIC DNA]</scope>
</reference>
<accession>D8S2T2</accession>
<keyword evidence="3" id="KW-1185">Reference proteome</keyword>
<dbReference type="GeneID" id="9656410"/>
<dbReference type="Gramene" id="EFJ21145">
    <property type="protein sequence ID" value="EFJ21145"/>
    <property type="gene ID" value="SELMODRAFT_450608"/>
</dbReference>
<comment type="similarity">
    <text evidence="1">Belongs to the plant acyltransferase family.</text>
</comment>
<dbReference type="InParanoid" id="D8S2T2"/>
<evidence type="ECO:0000313" key="2">
    <source>
        <dbReference type="EMBL" id="EFJ21145.1"/>
    </source>
</evidence>
<dbReference type="Proteomes" id="UP000001514">
    <property type="component" value="Unassembled WGS sequence"/>
</dbReference>
<dbReference type="EMBL" id="GL377600">
    <property type="protein sequence ID" value="EFJ21145.1"/>
    <property type="molecule type" value="Genomic_DNA"/>
</dbReference>
<name>D8S2T2_SELML</name>
<protein>
    <submittedName>
        <fullName evidence="2">BAHD family acyltransferase</fullName>
        <ecNumber evidence="2">2.3.1.-</ecNumber>
    </submittedName>
</protein>
<keyword evidence="2" id="KW-0808">Transferase</keyword>
<dbReference type="GO" id="GO:0016747">
    <property type="term" value="F:acyltransferase activity, transferring groups other than amino-acyl groups"/>
    <property type="evidence" value="ECO:0000318"/>
    <property type="project" value="GO_Central"/>
</dbReference>
<dbReference type="EC" id="2.3.1.-" evidence="2"/>
<proteinExistence type="inferred from homology"/>
<dbReference type="OMA" id="NHGSQLY"/>
<dbReference type="InterPro" id="IPR023213">
    <property type="entry name" value="CAT-like_dom_sf"/>
</dbReference>
<organism evidence="3">
    <name type="scientific">Selaginella moellendorffii</name>
    <name type="common">Spikemoss</name>
    <dbReference type="NCBI Taxonomy" id="88036"/>
    <lineage>
        <taxon>Eukaryota</taxon>
        <taxon>Viridiplantae</taxon>
        <taxon>Streptophyta</taxon>
        <taxon>Embryophyta</taxon>
        <taxon>Tracheophyta</taxon>
        <taxon>Lycopodiopsida</taxon>
        <taxon>Selaginellales</taxon>
        <taxon>Selaginellaceae</taxon>
        <taxon>Selaginella</taxon>
    </lineage>
</organism>
<dbReference type="HOGENOM" id="CLU_014546_2_0_1"/>
<evidence type="ECO:0000256" key="1">
    <source>
        <dbReference type="ARBA" id="ARBA00009861"/>
    </source>
</evidence>
<dbReference type="OrthoDB" id="1862401at2759"/>
<dbReference type="PANTHER" id="PTHR31642">
    <property type="entry name" value="TRICHOTHECENE 3-O-ACETYLTRANSFERASE"/>
    <property type="match status" value="1"/>
</dbReference>
<dbReference type="PANTHER" id="PTHR31642:SF328">
    <property type="entry name" value="BAHD FAMILY ACYLTRANSFERASE"/>
    <property type="match status" value="1"/>
</dbReference>
<dbReference type="KEGG" id="smo:SELMODRAFT_450608"/>
<keyword evidence="2" id="KW-0012">Acyltransferase</keyword>
<evidence type="ECO:0000313" key="3">
    <source>
        <dbReference type="Proteomes" id="UP000001514"/>
    </source>
</evidence>
<dbReference type="Gene3D" id="3.30.559.10">
    <property type="entry name" value="Chloramphenicol acetyltransferase-like domain"/>
    <property type="match status" value="2"/>
</dbReference>
<dbReference type="STRING" id="88036.D8S2T2"/>
<dbReference type="AlphaFoldDB" id="D8S2T2"/>
<sequence>MKFESRQHDIIKPKLPSPAREPIALCVLDQISARNYITFVLLFAPPQDQPLSSESLKKSLSGALSVCYPLAGRYRLLPGDKGLELECNDRGVDFFEASMDEKLESFEESRCNALCPCGEFPAEDVTEVPLLLVQLTRFKCGGWSLGVAMHHSVGDGAAMDLFMKTWSHFASGGHDLVHPPCFDRSFFNSSKTSPALEYDQDYTSLFKTSAKIKPCMFRFTSSQMQVLKDQCDGNYTRFEVLAAHIWKYSTKLRKKAWKEAKLVIPVDGRTRLPGLPKEYFGNATFSAQAIAQADELVAKPLSFATKIVHDAIQNVSGDYIGGFLDWIQQQHNVDMIPSLWSEPIVLTSWARFSLYELEFGCGKPVLVTSPGVRLADTVVFLPWSRDGTMTVVIQLREEERENLLASPEFLVTP</sequence>
<dbReference type="Pfam" id="PF02458">
    <property type="entry name" value="Transferase"/>
    <property type="match status" value="1"/>
</dbReference>
<dbReference type="InterPro" id="IPR050317">
    <property type="entry name" value="Plant_Fungal_Acyltransferase"/>
</dbReference>
<dbReference type="eggNOG" id="ENOG502QV0F">
    <property type="taxonomic scope" value="Eukaryota"/>
</dbReference>